<evidence type="ECO:0000313" key="2">
    <source>
        <dbReference type="Proteomes" id="UP000489600"/>
    </source>
</evidence>
<keyword evidence="2" id="KW-1185">Reference proteome</keyword>
<name>A0A565C583_9BRAS</name>
<sequence>MQQEKEKQVSYQKGKEECLGLDEATIALKFHKLNELLIAEKIMHNMVRKYCPPFDSYKEMSLNSSFDIFKMVGVERAAAVERAPPTLDD</sequence>
<proteinExistence type="predicted"/>
<dbReference type="EMBL" id="CABITT030000006">
    <property type="protein sequence ID" value="VVB08737.1"/>
    <property type="molecule type" value="Genomic_DNA"/>
</dbReference>
<comment type="caution">
    <text evidence="1">The sequence shown here is derived from an EMBL/GenBank/DDBJ whole genome shotgun (WGS) entry which is preliminary data.</text>
</comment>
<protein>
    <submittedName>
        <fullName evidence="1">Uncharacterized protein</fullName>
    </submittedName>
</protein>
<dbReference type="Proteomes" id="UP000489600">
    <property type="component" value="Unassembled WGS sequence"/>
</dbReference>
<gene>
    <name evidence="1" type="ORF">ANE_LOCUS19181</name>
</gene>
<organism evidence="1 2">
    <name type="scientific">Arabis nemorensis</name>
    <dbReference type="NCBI Taxonomy" id="586526"/>
    <lineage>
        <taxon>Eukaryota</taxon>
        <taxon>Viridiplantae</taxon>
        <taxon>Streptophyta</taxon>
        <taxon>Embryophyta</taxon>
        <taxon>Tracheophyta</taxon>
        <taxon>Spermatophyta</taxon>
        <taxon>Magnoliopsida</taxon>
        <taxon>eudicotyledons</taxon>
        <taxon>Gunneridae</taxon>
        <taxon>Pentapetalae</taxon>
        <taxon>rosids</taxon>
        <taxon>malvids</taxon>
        <taxon>Brassicales</taxon>
        <taxon>Brassicaceae</taxon>
        <taxon>Arabideae</taxon>
        <taxon>Arabis</taxon>
    </lineage>
</organism>
<accession>A0A565C583</accession>
<reference evidence="1" key="1">
    <citation type="submission" date="2019-07" db="EMBL/GenBank/DDBJ databases">
        <authorList>
            <person name="Dittberner H."/>
        </authorList>
    </citation>
    <scope>NUCLEOTIDE SEQUENCE [LARGE SCALE GENOMIC DNA]</scope>
</reference>
<dbReference type="AlphaFoldDB" id="A0A565C583"/>
<evidence type="ECO:0000313" key="1">
    <source>
        <dbReference type="EMBL" id="VVB08737.1"/>
    </source>
</evidence>